<sequence>MALPPLSLAQLQKVLAETAAPDALYDILSSYEDETCLQFTQAAVTGDRALLSAFYASFLFSHLLIDDIQEARALTHRMPPTMVEDDPVLQNSIAVLRSIWQNKYSETYEILRNQPWPEPVSIIVQRFDEFYAEKSFKNISRIYESIRPEVAAEYLGLDKIANHTTSSELINTLVNKGWEWDTEKGLFRPHVPVEPLRVNASRKPLDEIGRIIGLASIQAS</sequence>
<evidence type="ECO:0000259" key="6">
    <source>
        <dbReference type="Pfam" id="PF10075"/>
    </source>
</evidence>
<keyword evidence="3" id="KW-0963">Cytoplasm</keyword>
<comment type="subcellular location">
    <subcellularLocation>
        <location evidence="2">Cytoplasm</location>
    </subcellularLocation>
    <subcellularLocation>
        <location evidence="1">Nucleus</location>
    </subcellularLocation>
</comment>
<dbReference type="Pfam" id="PF10075">
    <property type="entry name" value="CSN8_PSD8_EIF3K"/>
    <property type="match status" value="1"/>
</dbReference>
<dbReference type="GO" id="GO:0010387">
    <property type="term" value="P:COP9 signalosome assembly"/>
    <property type="evidence" value="ECO:0007669"/>
    <property type="project" value="InterPro"/>
</dbReference>
<dbReference type="GO" id="GO:0000338">
    <property type="term" value="P:protein deneddylation"/>
    <property type="evidence" value="ECO:0007669"/>
    <property type="project" value="InterPro"/>
</dbReference>
<keyword evidence="5" id="KW-0539">Nucleus</keyword>
<dbReference type="RefSeq" id="XP_020116914.1">
    <property type="nucleotide sequence ID" value="XM_020263019.1"/>
</dbReference>
<name>A0A225ACZ4_TALAT</name>
<dbReference type="InterPro" id="IPR033464">
    <property type="entry name" value="CSN8_PSD8_EIF3K"/>
</dbReference>
<dbReference type="GO" id="GO:0008180">
    <property type="term" value="C:COP9 signalosome"/>
    <property type="evidence" value="ECO:0007669"/>
    <property type="project" value="UniProtKB-KW"/>
</dbReference>
<feature type="domain" description="CSN8/PSMD8/EIF3K" evidence="6">
    <location>
        <begin position="52"/>
        <end position="188"/>
    </location>
</feature>
<accession>A0A225ACZ4</accession>
<dbReference type="Proteomes" id="UP000214365">
    <property type="component" value="Unassembled WGS sequence"/>
</dbReference>
<keyword evidence="8" id="KW-1185">Reference proteome</keyword>
<dbReference type="AlphaFoldDB" id="A0A225ACZ4"/>
<organism evidence="7 8">
    <name type="scientific">Talaromyces atroroseus</name>
    <dbReference type="NCBI Taxonomy" id="1441469"/>
    <lineage>
        <taxon>Eukaryota</taxon>
        <taxon>Fungi</taxon>
        <taxon>Dikarya</taxon>
        <taxon>Ascomycota</taxon>
        <taxon>Pezizomycotina</taxon>
        <taxon>Eurotiomycetes</taxon>
        <taxon>Eurotiomycetidae</taxon>
        <taxon>Eurotiales</taxon>
        <taxon>Trichocomaceae</taxon>
        <taxon>Talaromyces</taxon>
        <taxon>Talaromyces sect. Trachyspermi</taxon>
    </lineage>
</organism>
<proteinExistence type="predicted"/>
<dbReference type="OrthoDB" id="5351233at2759"/>
<dbReference type="PANTHER" id="PTHR13339:SF0">
    <property type="entry name" value="COP9 SIGNALOSOME COMPLEX SUBUNIT 8"/>
    <property type="match status" value="1"/>
</dbReference>
<evidence type="ECO:0000256" key="3">
    <source>
        <dbReference type="ARBA" id="ARBA00022490"/>
    </source>
</evidence>
<dbReference type="GO" id="GO:0005737">
    <property type="term" value="C:cytoplasm"/>
    <property type="evidence" value="ECO:0007669"/>
    <property type="project" value="UniProtKB-SubCell"/>
</dbReference>
<evidence type="ECO:0000256" key="1">
    <source>
        <dbReference type="ARBA" id="ARBA00004123"/>
    </source>
</evidence>
<dbReference type="PANTHER" id="PTHR13339">
    <property type="entry name" value="COP9 SIGNALOSOME COMPLEX SUBUNIT 8"/>
    <property type="match status" value="1"/>
</dbReference>
<gene>
    <name evidence="7" type="ORF">UA08_07792</name>
</gene>
<evidence type="ECO:0000256" key="4">
    <source>
        <dbReference type="ARBA" id="ARBA00022790"/>
    </source>
</evidence>
<dbReference type="STRING" id="1441469.A0A225ACZ4"/>
<protein>
    <recommendedName>
        <fullName evidence="6">CSN8/PSMD8/EIF3K domain-containing protein</fullName>
    </recommendedName>
</protein>
<evidence type="ECO:0000313" key="7">
    <source>
        <dbReference type="EMBL" id="OKL56793.1"/>
    </source>
</evidence>
<dbReference type="EMBL" id="LFMY01000013">
    <property type="protein sequence ID" value="OKL56793.1"/>
    <property type="molecule type" value="Genomic_DNA"/>
</dbReference>
<dbReference type="GeneID" id="31007548"/>
<reference evidence="7 8" key="1">
    <citation type="submission" date="2015-06" db="EMBL/GenBank/DDBJ databases">
        <title>Talaromyces atroroseus IBT 11181 draft genome.</title>
        <authorList>
            <person name="Rasmussen K.B."/>
            <person name="Rasmussen S."/>
            <person name="Petersen B."/>
            <person name="Sicheritz-Ponten T."/>
            <person name="Mortensen U.H."/>
            <person name="Thrane U."/>
        </authorList>
    </citation>
    <scope>NUCLEOTIDE SEQUENCE [LARGE SCALE GENOMIC DNA]</scope>
    <source>
        <strain evidence="7 8">IBT 11181</strain>
    </source>
</reference>
<dbReference type="InterPro" id="IPR033205">
    <property type="entry name" value="COP9_CSN8"/>
</dbReference>
<comment type="caution">
    <text evidence="7">The sequence shown here is derived from an EMBL/GenBank/DDBJ whole genome shotgun (WGS) entry which is preliminary data.</text>
</comment>
<dbReference type="Gene3D" id="1.25.40.990">
    <property type="match status" value="1"/>
</dbReference>
<evidence type="ECO:0000313" key="8">
    <source>
        <dbReference type="Proteomes" id="UP000214365"/>
    </source>
</evidence>
<keyword evidence="4" id="KW-0736">Signalosome</keyword>
<evidence type="ECO:0000256" key="5">
    <source>
        <dbReference type="ARBA" id="ARBA00023242"/>
    </source>
</evidence>
<evidence type="ECO:0000256" key="2">
    <source>
        <dbReference type="ARBA" id="ARBA00004496"/>
    </source>
</evidence>